<dbReference type="Proteomes" id="UP000006852">
    <property type="component" value="Plasmid pTRESU01"/>
</dbReference>
<dbReference type="AlphaFoldDB" id="F2NYL8"/>
<evidence type="ECO:0000256" key="1">
    <source>
        <dbReference type="SAM" id="Coils"/>
    </source>
</evidence>
<reference evidence="4" key="1">
    <citation type="submission" date="2011-04" db="EMBL/GenBank/DDBJ databases">
        <title>The complete genome of plasmid of Treponema succinifaciens DSM 2489.</title>
        <authorList>
            <person name="Lucas S."/>
            <person name="Copeland A."/>
            <person name="Lapidus A."/>
            <person name="Bruce D."/>
            <person name="Goodwin L."/>
            <person name="Pitluck S."/>
            <person name="Peters L."/>
            <person name="Kyrpides N."/>
            <person name="Mavromatis K."/>
            <person name="Ivanova N."/>
            <person name="Ovchinnikova G."/>
            <person name="Teshima H."/>
            <person name="Detter J.C."/>
            <person name="Tapia R."/>
            <person name="Han C."/>
            <person name="Land M."/>
            <person name="Hauser L."/>
            <person name="Markowitz V."/>
            <person name="Cheng J.-F."/>
            <person name="Hugenholtz P."/>
            <person name="Woyke T."/>
            <person name="Wu D."/>
            <person name="Gronow S."/>
            <person name="Wellnitz S."/>
            <person name="Brambilla E."/>
            <person name="Klenk H.-P."/>
            <person name="Eisen J.A."/>
        </authorList>
    </citation>
    <scope>NUCLEOTIDE SEQUENCE [LARGE SCALE GENOMIC DNA]</scope>
    <source>
        <strain evidence="4">ATCC 33096 / DSM 2489 / 6091</strain>
        <plasmid evidence="4">Plasmid pTRESU01</plasmid>
    </source>
</reference>
<evidence type="ECO:0000259" key="2">
    <source>
        <dbReference type="Pfam" id="PF13699"/>
    </source>
</evidence>
<gene>
    <name evidence="3" type="ordered locus">Tresu_2658</name>
</gene>
<keyword evidence="3" id="KW-0614">Plasmid</keyword>
<protein>
    <recommendedName>
        <fullName evidence="2">eCIS core domain-containing protein</fullName>
    </recommendedName>
</protein>
<keyword evidence="1" id="KW-0175">Coiled coil</keyword>
<sequence>MLKSKDNLSDLVEKICTFLDGLNKAIEINNSETTLTKRVKFLQHRSASIRNSSENNRIIPLESVTKSKFELERDTELGNVKIIYGHGSDEMLRSNGLVAFALANKIYIQTHKYKPETEEGRALLAHELTHVQQYSEKRINNQNSKDELEKEAELTEKAVYYNPDTLEELRIGNRKIKIRNSQKKRLIQEIENEYMDWLEGQERELNSQEYLKLLIDVKERMDRGEMVWQQP</sequence>
<dbReference type="GeneID" id="302999751"/>
<evidence type="ECO:0000313" key="3">
    <source>
        <dbReference type="EMBL" id="AEB15517.1"/>
    </source>
</evidence>
<dbReference type="OrthoDB" id="292792at2"/>
<proteinExistence type="predicted"/>
<dbReference type="RefSeq" id="WP_013702764.1">
    <property type="nucleotide sequence ID" value="NC_015386.1"/>
</dbReference>
<geneLocation type="plasmid" evidence="3 4">
    <name>pTRESU01</name>
</geneLocation>
<accession>F2NYL8</accession>
<dbReference type="EMBL" id="CP002632">
    <property type="protein sequence ID" value="AEB15517.1"/>
    <property type="molecule type" value="Genomic_DNA"/>
</dbReference>
<evidence type="ECO:0000313" key="4">
    <source>
        <dbReference type="Proteomes" id="UP000006852"/>
    </source>
</evidence>
<keyword evidence="4" id="KW-1185">Reference proteome</keyword>
<dbReference type="KEGG" id="tsu:Tresu_2658"/>
<dbReference type="Pfam" id="PF13699">
    <property type="entry name" value="eCIS_core"/>
    <property type="match status" value="1"/>
</dbReference>
<feature type="domain" description="eCIS core" evidence="2">
    <location>
        <begin position="60"/>
        <end position="137"/>
    </location>
</feature>
<feature type="coiled-coil region" evidence="1">
    <location>
        <begin position="131"/>
        <end position="193"/>
    </location>
</feature>
<name>F2NYL8_TRES6</name>
<dbReference type="HOGENOM" id="CLU_095710_0_0_12"/>
<dbReference type="InterPro" id="IPR025295">
    <property type="entry name" value="eCIS_core_dom"/>
</dbReference>
<organism evidence="3 4">
    <name type="scientific">Treponema succinifaciens (strain ATCC 33096 / DSM 2489 / 6091)</name>
    <dbReference type="NCBI Taxonomy" id="869209"/>
    <lineage>
        <taxon>Bacteria</taxon>
        <taxon>Pseudomonadati</taxon>
        <taxon>Spirochaetota</taxon>
        <taxon>Spirochaetia</taxon>
        <taxon>Spirochaetales</taxon>
        <taxon>Treponemataceae</taxon>
        <taxon>Treponema</taxon>
    </lineage>
</organism>